<proteinExistence type="predicted"/>
<dbReference type="Gene3D" id="1.20.1260.10">
    <property type="match status" value="2"/>
</dbReference>
<dbReference type="Proteomes" id="UP000799092">
    <property type="component" value="Unassembled WGS sequence"/>
</dbReference>
<evidence type="ECO:0000313" key="1">
    <source>
        <dbReference type="EMBL" id="MRH43503.1"/>
    </source>
</evidence>
<sequence>MALENQYTLTAGEVANLWNSYMGNTMAVGVTSYFIKTATDPDVVEMLHNAVDIADFEVQGVRELLKKYGHPHPQGFSSEDFNFETPALYKDTIIILIKYILSQAAGPIYTVAHSEAVNYDVRQFYLTCSSRTSNFNAQLVELMEKKGLFHPKIHLPIPVSVDKVHKKSYMGGWLAGRRPLNAGEIMHLVTNIRNIEVEREFLTSFVQVNTSKVLIDHFKRGEQLAEKHLKVFQSLLAKDNLPQFPTLENEITDSTDSPFSERMMLYKIAVFASSTIARYGTAISTIMRKDVGVDFSRLMAELSLYGEDTLELMIELGYLDQIPLAKDSD</sequence>
<dbReference type="InterPro" id="IPR021617">
    <property type="entry name" value="DUF3231"/>
</dbReference>
<name>A0A6A8DCU9_9BACI</name>
<evidence type="ECO:0000313" key="2">
    <source>
        <dbReference type="Proteomes" id="UP000799092"/>
    </source>
</evidence>
<dbReference type="InterPro" id="IPR012347">
    <property type="entry name" value="Ferritin-like"/>
</dbReference>
<dbReference type="Pfam" id="PF11553">
    <property type="entry name" value="DUF3231"/>
    <property type="match status" value="2"/>
</dbReference>
<protein>
    <submittedName>
        <fullName evidence="1">DUF3231 family protein</fullName>
    </submittedName>
</protein>
<comment type="caution">
    <text evidence="1">The sequence shown here is derived from an EMBL/GenBank/DDBJ whole genome shotgun (WGS) entry which is preliminary data.</text>
</comment>
<gene>
    <name evidence="1" type="ORF">GH741_12520</name>
</gene>
<dbReference type="OrthoDB" id="2803968at2"/>
<keyword evidence="2" id="KW-1185">Reference proteome</keyword>
<accession>A0A6A8DCU9</accession>
<organism evidence="1 2">
    <name type="scientific">Aquibacillus halophilus</name>
    <dbReference type="NCBI Taxonomy" id="930132"/>
    <lineage>
        <taxon>Bacteria</taxon>
        <taxon>Bacillati</taxon>
        <taxon>Bacillota</taxon>
        <taxon>Bacilli</taxon>
        <taxon>Bacillales</taxon>
        <taxon>Bacillaceae</taxon>
        <taxon>Aquibacillus</taxon>
    </lineage>
</organism>
<reference evidence="1" key="1">
    <citation type="submission" date="2019-11" db="EMBL/GenBank/DDBJ databases">
        <authorList>
            <person name="Li J."/>
        </authorList>
    </citation>
    <scope>NUCLEOTIDE SEQUENCE</scope>
    <source>
        <strain evidence="1">B6B</strain>
    </source>
</reference>
<dbReference type="EMBL" id="WJNG01000010">
    <property type="protein sequence ID" value="MRH43503.1"/>
    <property type="molecule type" value="Genomic_DNA"/>
</dbReference>
<dbReference type="AlphaFoldDB" id="A0A6A8DCU9"/>